<dbReference type="Proteomes" id="UP001530293">
    <property type="component" value="Unassembled WGS sequence"/>
</dbReference>
<sequence>MTNKTQYCALGFGNNFFYALGEDAMPIPNHLLVNEDEQIENGDRERERDGEHAQQHLTTTTSVCLMPIHPDGNATSANDTSTTTNTTRTDNSEDDDDDNDSQEYESAEDWLRHHLLPQLSSSSSSNKKFVSSRLPVLSCGATHTSMIIPGSTSATVTFASSTKGGDAEATNIAGDAHIVGTIFGYAHHHLTIQPSRLPLRIVRISSGRRHVLALTEGSTPSSTTAYSSFSSSGTVPQGYGAGVAVSWGAGHFGQLGHGTEVTSSLGPRIINRLLPHVVGGKVVEIAAGGLHSAAIVVPHYTTNSNSRTVVMYSTNHHNGGGSSSDSNVVGNDGEVVASEILVRETRTFVWGSNRKGQCGIDGGKCATVPEPLPVVSVRRGGGDTTNNGGDGNAQTDHPVDKYVHFEKLSLGRLHTVALTAYGEVFAWGSTSMGRCGQGGPTNANAGEYNGSTSTDRRFVQRPRHVSALRDVVIESIAAGGAHTLALSRGGRVYAWGAGGDGQCGQGHAGNLFSPRVVWGLPPFQSGAGVSSSTKSLAVGDDGDSACIPHVNSKVAMAVTLEEEALSKALSMSQIGTDNSIVSSSEPESDRVVSIRASGCYSAAITASGDMYTWGYGSGSAIGHPIPIENDLPYIPIIEGNQYSIATAAKVFPEGGSEDNVIRDCRCFDTDLNVMLPRRVECIRTLGLHVEDASLGPGHMVVTCSFNGNSDDDETQMNRDQLLLDNNDGIAGVTDIDTPSNKNSKGKAKQQSGAAVSAEGLVSLGDTRPSVGTSNATSNVGDSATTLESIESSASDHRRRSAGWISKIKPSSRSSKSNIPASQSSLTASPEGERKKSFMQKLRRGHTGGGGGGAK</sequence>
<evidence type="ECO:0000313" key="4">
    <source>
        <dbReference type="EMBL" id="KAL3762139.1"/>
    </source>
</evidence>
<dbReference type="Pfam" id="PF00415">
    <property type="entry name" value="RCC1"/>
    <property type="match status" value="1"/>
</dbReference>
<feature type="repeat" description="RCC1" evidence="2">
    <location>
        <begin position="242"/>
        <end position="298"/>
    </location>
</feature>
<dbReference type="InterPro" id="IPR000408">
    <property type="entry name" value="Reg_chr_condens"/>
</dbReference>
<dbReference type="EMBL" id="JALLBG020000140">
    <property type="protein sequence ID" value="KAL3762139.1"/>
    <property type="molecule type" value="Genomic_DNA"/>
</dbReference>
<dbReference type="PANTHER" id="PTHR22870">
    <property type="entry name" value="REGULATOR OF CHROMOSOME CONDENSATION"/>
    <property type="match status" value="1"/>
</dbReference>
<feature type="compositionally biased region" description="Polar residues" evidence="3">
    <location>
        <begin position="769"/>
        <end position="792"/>
    </location>
</feature>
<evidence type="ECO:0000256" key="3">
    <source>
        <dbReference type="SAM" id="MobiDB-lite"/>
    </source>
</evidence>
<dbReference type="InterPro" id="IPR051210">
    <property type="entry name" value="Ub_ligase/GEF_domain"/>
</dbReference>
<keyword evidence="1" id="KW-0677">Repeat</keyword>
<dbReference type="Gene3D" id="2.130.10.30">
    <property type="entry name" value="Regulator of chromosome condensation 1/beta-lactamase-inhibitor protein II"/>
    <property type="match status" value="3"/>
</dbReference>
<feature type="compositionally biased region" description="Low complexity" evidence="3">
    <location>
        <begin position="75"/>
        <end position="89"/>
    </location>
</feature>
<dbReference type="PRINTS" id="PR00633">
    <property type="entry name" value="RCCNDNSATION"/>
</dbReference>
<comment type="caution">
    <text evidence="4">The sequence shown here is derived from an EMBL/GenBank/DDBJ whole genome shotgun (WGS) entry which is preliminary data.</text>
</comment>
<accession>A0ABD3MDP7</accession>
<dbReference type="SUPFAM" id="SSF50985">
    <property type="entry name" value="RCC1/BLIP-II"/>
    <property type="match status" value="2"/>
</dbReference>
<dbReference type="InterPro" id="IPR009091">
    <property type="entry name" value="RCC1/BLIP-II"/>
</dbReference>
<gene>
    <name evidence="4" type="ORF">ACHAWU_001590</name>
</gene>
<feature type="compositionally biased region" description="Low complexity" evidence="3">
    <location>
        <begin position="804"/>
        <end position="821"/>
    </location>
</feature>
<feature type="repeat" description="RCC1" evidence="2">
    <location>
        <begin position="345"/>
        <end position="421"/>
    </location>
</feature>
<protein>
    <submittedName>
        <fullName evidence="4">Uncharacterized protein</fullName>
    </submittedName>
</protein>
<dbReference type="AlphaFoldDB" id="A0ABD3MDP7"/>
<name>A0ABD3MDP7_9STRA</name>
<feature type="compositionally biased region" description="Acidic residues" evidence="3">
    <location>
        <begin position="92"/>
        <end position="106"/>
    </location>
</feature>
<feature type="repeat" description="RCC1" evidence="2">
    <location>
        <begin position="490"/>
        <end position="541"/>
    </location>
</feature>
<dbReference type="PANTHER" id="PTHR22870:SF466">
    <property type="entry name" value="ANKYRIN REPEAT-CONTAINING PROTEIN"/>
    <property type="match status" value="1"/>
</dbReference>
<dbReference type="PROSITE" id="PS50012">
    <property type="entry name" value="RCC1_3"/>
    <property type="match status" value="5"/>
</dbReference>
<feature type="compositionally biased region" description="Polar residues" evidence="3">
    <location>
        <begin position="736"/>
        <end position="753"/>
    </location>
</feature>
<keyword evidence="5" id="KW-1185">Reference proteome</keyword>
<dbReference type="Pfam" id="PF13540">
    <property type="entry name" value="RCC1_2"/>
    <property type="match status" value="1"/>
</dbReference>
<organism evidence="4 5">
    <name type="scientific">Discostella pseudostelligera</name>
    <dbReference type="NCBI Taxonomy" id="259834"/>
    <lineage>
        <taxon>Eukaryota</taxon>
        <taxon>Sar</taxon>
        <taxon>Stramenopiles</taxon>
        <taxon>Ochrophyta</taxon>
        <taxon>Bacillariophyta</taxon>
        <taxon>Coscinodiscophyceae</taxon>
        <taxon>Thalassiosirophycidae</taxon>
        <taxon>Stephanodiscales</taxon>
        <taxon>Stephanodiscaceae</taxon>
        <taxon>Discostella</taxon>
    </lineage>
</organism>
<feature type="region of interest" description="Disordered" evidence="3">
    <location>
        <begin position="729"/>
        <end position="854"/>
    </location>
</feature>
<feature type="repeat" description="RCC1" evidence="2">
    <location>
        <begin position="608"/>
        <end position="649"/>
    </location>
</feature>
<reference evidence="4 5" key="1">
    <citation type="submission" date="2024-10" db="EMBL/GenBank/DDBJ databases">
        <title>Updated reference genomes for cyclostephanoid diatoms.</title>
        <authorList>
            <person name="Roberts W.R."/>
            <person name="Alverson A.J."/>
        </authorList>
    </citation>
    <scope>NUCLEOTIDE SEQUENCE [LARGE SCALE GENOMIC DNA]</scope>
    <source>
        <strain evidence="4 5">AJA232-27</strain>
    </source>
</reference>
<feature type="compositionally biased region" description="Basic residues" evidence="3">
    <location>
        <begin position="836"/>
        <end position="845"/>
    </location>
</feature>
<proteinExistence type="predicted"/>
<feature type="region of interest" description="Disordered" evidence="3">
    <location>
        <begin position="59"/>
        <end position="106"/>
    </location>
</feature>
<evidence type="ECO:0000256" key="1">
    <source>
        <dbReference type="ARBA" id="ARBA00022737"/>
    </source>
</evidence>
<evidence type="ECO:0000313" key="5">
    <source>
        <dbReference type="Proteomes" id="UP001530293"/>
    </source>
</evidence>
<evidence type="ECO:0000256" key="2">
    <source>
        <dbReference type="PROSITE-ProRule" id="PRU00235"/>
    </source>
</evidence>
<feature type="repeat" description="RCC1" evidence="2">
    <location>
        <begin position="422"/>
        <end position="489"/>
    </location>
</feature>